<keyword evidence="3" id="KW-1185">Reference proteome</keyword>
<gene>
    <name evidence="2" type="ORF">D1831_03235</name>
</gene>
<keyword evidence="1" id="KW-0472">Membrane</keyword>
<keyword evidence="1" id="KW-1133">Transmembrane helix</keyword>
<accession>A0A3R8J986</accession>
<dbReference type="AlphaFoldDB" id="A0A3R8J986"/>
<dbReference type="RefSeq" id="WP_125071493.1">
    <property type="nucleotide sequence ID" value="NZ_QWZQ01000007.1"/>
</dbReference>
<keyword evidence="1" id="KW-0812">Transmembrane</keyword>
<feature type="transmembrane region" description="Helical" evidence="1">
    <location>
        <begin position="66"/>
        <end position="86"/>
    </location>
</feature>
<evidence type="ECO:0000256" key="1">
    <source>
        <dbReference type="SAM" id="Phobius"/>
    </source>
</evidence>
<evidence type="ECO:0000313" key="2">
    <source>
        <dbReference type="EMBL" id="RRK11252.1"/>
    </source>
</evidence>
<reference evidence="2 3" key="1">
    <citation type="submission" date="2018-08" db="EMBL/GenBank/DDBJ databases">
        <title>Genome Lactobacillus garii FI11369.</title>
        <authorList>
            <person name="Diaz M."/>
            <person name="Narbad A."/>
        </authorList>
    </citation>
    <scope>NUCLEOTIDE SEQUENCE [LARGE SCALE GENOMIC DNA]</scope>
    <source>
        <strain evidence="2 3">FI11369</strain>
    </source>
</reference>
<evidence type="ECO:0000313" key="3">
    <source>
        <dbReference type="Proteomes" id="UP000283633"/>
    </source>
</evidence>
<feature type="transmembrane region" description="Helical" evidence="1">
    <location>
        <begin position="36"/>
        <end position="54"/>
    </location>
</feature>
<dbReference type="Proteomes" id="UP000283633">
    <property type="component" value="Unassembled WGS sequence"/>
</dbReference>
<sequence length="88" mass="9528">MQRQLTTRQRWLAIIILTAIGIGSALLGRWGRLLSVILIGVTLTVLMSGCLNFCQSRGFKQGSGMLLSLIIAAGYVLIILGSYGYLRG</sequence>
<protein>
    <submittedName>
        <fullName evidence="2">Uncharacterized protein</fullName>
    </submittedName>
</protein>
<name>A0A3R8J986_9LACO</name>
<dbReference type="EMBL" id="QWZQ01000007">
    <property type="protein sequence ID" value="RRK11252.1"/>
    <property type="molecule type" value="Genomic_DNA"/>
</dbReference>
<organism evidence="2 3">
    <name type="scientific">Lactiplantibacillus garii</name>
    <dbReference type="NCBI Taxonomy" id="2306423"/>
    <lineage>
        <taxon>Bacteria</taxon>
        <taxon>Bacillati</taxon>
        <taxon>Bacillota</taxon>
        <taxon>Bacilli</taxon>
        <taxon>Lactobacillales</taxon>
        <taxon>Lactobacillaceae</taxon>
        <taxon>Lactiplantibacillus</taxon>
    </lineage>
</organism>
<dbReference type="OrthoDB" id="2325931at2"/>
<comment type="caution">
    <text evidence="2">The sequence shown here is derived from an EMBL/GenBank/DDBJ whole genome shotgun (WGS) entry which is preliminary data.</text>
</comment>
<feature type="transmembrane region" description="Helical" evidence="1">
    <location>
        <begin position="12"/>
        <end position="30"/>
    </location>
</feature>
<proteinExistence type="predicted"/>